<sequence>MSGPPSRIQSILGHLLPRSQSQSPPPHIHSLSPTFFLERAAAVEPNADAILHVTPSGATLRRSYQSFADRARGLAYYLKKHKLTRVGILAPNTPAFLEAIYGIAAGGGVVVPANYRLKADDIAYIFEYAEVDSIIVDKEFAHLLGVFAKSNGKIPLLVDVDTHVTDGPECGQFNQAILEGLEYDEQLGGHAWAGLHSTANDENDMLAIPFTSGTTSRPKGVVFTHRGAYLAALANVIESGLNNGQCRYLWTLPMFHAMGWTFPWAVAAVRGLNVCLRKVDYPLIWKLLKEEGITHFNAAPTVNTLLVAAKEASKLSNPVQVTVAASPPSAHLLEQMTNLNLIPVHVYGMTETYGPITKCYHLPEWDHLPAQQKYAKMARQGHGFVTSLPIRIIKPDQQPEDGSNAALIDVAKNGQEIGEIVFAGNICAKGYYKDDEATRKLFAGGVLHSGDLAVWHPDGSAQILDRAKDIIISGGENISSVALESMLMQHPDVLEAGVVAIKDEQWGESPKAYVTVKEGMAKTLRGEDVILWAKNQSNISKFMVPKVVEIVHELPKTSTGKIKKNELREWAKRGNKS</sequence>
<keyword evidence="8" id="KW-1185">Reference proteome</keyword>
<evidence type="ECO:0000256" key="4">
    <source>
        <dbReference type="ARBA" id="ARBA00023098"/>
    </source>
</evidence>
<evidence type="ECO:0000256" key="1">
    <source>
        <dbReference type="ARBA" id="ARBA00006432"/>
    </source>
</evidence>
<protein>
    <submittedName>
        <fullName evidence="7">AMP-binding domain protein</fullName>
    </submittedName>
</protein>
<gene>
    <name evidence="7" type="ORF">AAL_00478</name>
</gene>
<dbReference type="Pfam" id="PF13193">
    <property type="entry name" value="AMP-binding_C"/>
    <property type="match status" value="1"/>
</dbReference>
<dbReference type="GO" id="GO:0016874">
    <property type="term" value="F:ligase activity"/>
    <property type="evidence" value="ECO:0007669"/>
    <property type="project" value="UniProtKB-KW"/>
</dbReference>
<dbReference type="STRING" id="1081109.A0A166UVG5"/>
<dbReference type="Proteomes" id="UP000078544">
    <property type="component" value="Unassembled WGS sequence"/>
</dbReference>
<dbReference type="Pfam" id="PF00501">
    <property type="entry name" value="AMP-binding"/>
    <property type="match status" value="1"/>
</dbReference>
<dbReference type="InterPro" id="IPR025110">
    <property type="entry name" value="AMP-bd_C"/>
</dbReference>
<accession>A0A166UVG5</accession>
<name>A0A166UVG5_9HYPO</name>
<proteinExistence type="inferred from homology"/>
<dbReference type="PANTHER" id="PTHR43859">
    <property type="entry name" value="ACYL-ACTIVATING ENZYME"/>
    <property type="match status" value="1"/>
</dbReference>
<organism evidence="7 8">
    <name type="scientific">Moelleriella libera RCEF 2490</name>
    <dbReference type="NCBI Taxonomy" id="1081109"/>
    <lineage>
        <taxon>Eukaryota</taxon>
        <taxon>Fungi</taxon>
        <taxon>Dikarya</taxon>
        <taxon>Ascomycota</taxon>
        <taxon>Pezizomycotina</taxon>
        <taxon>Sordariomycetes</taxon>
        <taxon>Hypocreomycetidae</taxon>
        <taxon>Hypocreales</taxon>
        <taxon>Clavicipitaceae</taxon>
        <taxon>Moelleriella</taxon>
    </lineage>
</organism>
<evidence type="ECO:0000259" key="5">
    <source>
        <dbReference type="Pfam" id="PF00501"/>
    </source>
</evidence>
<dbReference type="Gene3D" id="3.40.50.12780">
    <property type="entry name" value="N-terminal domain of ligase-like"/>
    <property type="match status" value="1"/>
</dbReference>
<keyword evidence="4" id="KW-0443">Lipid metabolism</keyword>
<feature type="domain" description="AMP-dependent synthetase/ligase" evidence="5">
    <location>
        <begin position="37"/>
        <end position="432"/>
    </location>
</feature>
<dbReference type="EMBL" id="AZGY01000001">
    <property type="protein sequence ID" value="OAA33013.1"/>
    <property type="molecule type" value="Genomic_DNA"/>
</dbReference>
<comment type="similarity">
    <text evidence="1">Belongs to the ATP-dependent AMP-binding enzyme family.</text>
</comment>
<comment type="caution">
    <text evidence="7">The sequence shown here is derived from an EMBL/GenBank/DDBJ whole genome shotgun (WGS) entry which is preliminary data.</text>
</comment>
<reference evidence="7 8" key="1">
    <citation type="journal article" date="2016" name="Genome Biol. Evol.">
        <title>Divergent and convergent evolution of fungal pathogenicity.</title>
        <authorList>
            <person name="Shang Y."/>
            <person name="Xiao G."/>
            <person name="Zheng P."/>
            <person name="Cen K."/>
            <person name="Zhan S."/>
            <person name="Wang C."/>
        </authorList>
    </citation>
    <scope>NUCLEOTIDE SEQUENCE [LARGE SCALE GENOMIC DNA]</scope>
    <source>
        <strain evidence="7 8">RCEF 2490</strain>
    </source>
</reference>
<dbReference type="PANTHER" id="PTHR43859:SF4">
    <property type="entry name" value="BUTANOATE--COA LIGASE AAE1-RELATED"/>
    <property type="match status" value="1"/>
</dbReference>
<dbReference type="FunFam" id="3.30.300.30:FF:000008">
    <property type="entry name" value="2,3-dihydroxybenzoate-AMP ligase"/>
    <property type="match status" value="1"/>
</dbReference>
<dbReference type="AlphaFoldDB" id="A0A166UVG5"/>
<keyword evidence="2" id="KW-0436">Ligase</keyword>
<evidence type="ECO:0000256" key="2">
    <source>
        <dbReference type="ARBA" id="ARBA00022598"/>
    </source>
</evidence>
<evidence type="ECO:0000313" key="8">
    <source>
        <dbReference type="Proteomes" id="UP000078544"/>
    </source>
</evidence>
<dbReference type="PROSITE" id="PS00455">
    <property type="entry name" value="AMP_BINDING"/>
    <property type="match status" value="1"/>
</dbReference>
<dbReference type="Gene3D" id="3.30.300.30">
    <property type="match status" value="1"/>
</dbReference>
<feature type="domain" description="AMP-binding enzyme C-terminal" evidence="6">
    <location>
        <begin position="483"/>
        <end position="561"/>
    </location>
</feature>
<dbReference type="InterPro" id="IPR042099">
    <property type="entry name" value="ANL_N_sf"/>
</dbReference>
<dbReference type="SUPFAM" id="SSF56801">
    <property type="entry name" value="Acetyl-CoA synthetase-like"/>
    <property type="match status" value="1"/>
</dbReference>
<dbReference type="InterPro" id="IPR045851">
    <property type="entry name" value="AMP-bd_C_sf"/>
</dbReference>
<dbReference type="GO" id="GO:0006631">
    <property type="term" value="P:fatty acid metabolic process"/>
    <property type="evidence" value="ECO:0007669"/>
    <property type="project" value="UniProtKB-KW"/>
</dbReference>
<evidence type="ECO:0000313" key="7">
    <source>
        <dbReference type="EMBL" id="OAA33013.1"/>
    </source>
</evidence>
<dbReference type="OrthoDB" id="1882297at2759"/>
<evidence type="ECO:0000259" key="6">
    <source>
        <dbReference type="Pfam" id="PF13193"/>
    </source>
</evidence>
<dbReference type="InterPro" id="IPR000873">
    <property type="entry name" value="AMP-dep_synth/lig_dom"/>
</dbReference>
<dbReference type="InterPro" id="IPR020845">
    <property type="entry name" value="AMP-binding_CS"/>
</dbReference>
<keyword evidence="3" id="KW-0276">Fatty acid metabolism</keyword>
<evidence type="ECO:0000256" key="3">
    <source>
        <dbReference type="ARBA" id="ARBA00022832"/>
    </source>
</evidence>